<organism evidence="2">
    <name type="scientific">Trepomonas sp. PC1</name>
    <dbReference type="NCBI Taxonomy" id="1076344"/>
    <lineage>
        <taxon>Eukaryota</taxon>
        <taxon>Metamonada</taxon>
        <taxon>Diplomonadida</taxon>
        <taxon>Hexamitidae</taxon>
        <taxon>Hexamitinae</taxon>
        <taxon>Trepomonas</taxon>
    </lineage>
</organism>
<dbReference type="EMBL" id="GDID01006776">
    <property type="protein sequence ID" value="JAP89830.1"/>
    <property type="molecule type" value="Transcribed_RNA"/>
</dbReference>
<evidence type="ECO:0000256" key="1">
    <source>
        <dbReference type="SAM" id="Phobius"/>
    </source>
</evidence>
<dbReference type="AlphaFoldDB" id="A0A146JYP7"/>
<protein>
    <submittedName>
        <fullName evidence="2">Uncharacterized protein</fullName>
    </submittedName>
</protein>
<feature type="transmembrane region" description="Helical" evidence="1">
    <location>
        <begin position="484"/>
        <end position="507"/>
    </location>
</feature>
<evidence type="ECO:0000313" key="2">
    <source>
        <dbReference type="EMBL" id="JAP89830.1"/>
    </source>
</evidence>
<reference evidence="2" key="1">
    <citation type="submission" date="2015-07" db="EMBL/GenBank/DDBJ databases">
        <title>Adaptation to a free-living lifestyle via gene acquisitions in the diplomonad Trepomonas sp. PC1.</title>
        <authorList>
            <person name="Xu F."/>
            <person name="Jerlstrom-Hultqvist J."/>
            <person name="Kolisko M."/>
            <person name="Simpson A.G.B."/>
            <person name="Roger A.J."/>
            <person name="Svard S.G."/>
            <person name="Andersson J.O."/>
        </authorList>
    </citation>
    <scope>NUCLEOTIDE SEQUENCE</scope>
    <source>
        <strain evidence="2">PC1</strain>
    </source>
</reference>
<name>A0A146JYP7_9EUKA</name>
<gene>
    <name evidence="2" type="ORF">TPC1_30675</name>
</gene>
<feature type="non-terminal residue" evidence="2">
    <location>
        <position position="1"/>
    </location>
</feature>
<keyword evidence="1" id="KW-1133">Transmembrane helix</keyword>
<keyword evidence="1" id="KW-0472">Membrane</keyword>
<proteinExistence type="predicted"/>
<accession>A0A146JYP7</accession>
<keyword evidence="1" id="KW-0812">Transmembrane</keyword>
<sequence length="512" mass="56673">IASFQASKCKEIGKFQEGYNGFEPYCRDTCHSGYADAEWMCTPFNYGPLVGGYVAGDCVVPTSVLVPTTTKVCNFNISDLCPANQYYDPLTTSCAATCSDAAWKVKNMICVCPSDYSSYHNLFGGSPASCYCDVGYYMTFDDTCQVCTANIYIDSNKQYCYPKCPSDAPFTQTNIRGTHCVDSCDNGDEVVKSDMTCMDTITPVFKTDELNRCPDETPFVDFLKRIPAYNTNPASSREFVQTYHCVAECASKHSYLNRRCIPSMGTLPPLTKCELFVKGFETTNCNVTIQFNAASMTNLADCEYGYVLTSQGCKLWGTAFDQKMVWSQAEDGALSNQYVYELRPSCKHTFVANLTGLCGSLADSGIDSDYKSRCIEFDQILTLINGTYYTCACPSNMEMIVDIGGPSYNCVLPCPTYAPLRKAFDSIECVTDCDAANTIILANKTCQYRIQDTFGNPLDFYCSGMIYFDTSFNYPMCKERDNTAVIVLAIVLGILVLIAIIITIAIIKKRCC</sequence>